<evidence type="ECO:0000256" key="4">
    <source>
        <dbReference type="ARBA" id="ARBA00022729"/>
    </source>
</evidence>
<evidence type="ECO:0000256" key="1">
    <source>
        <dbReference type="ARBA" id="ARBA00004418"/>
    </source>
</evidence>
<keyword evidence="12" id="KW-1185">Reference proteome</keyword>
<keyword evidence="7 9" id="KW-0408">Iron</keyword>
<dbReference type="Gene3D" id="1.10.760.10">
    <property type="entry name" value="Cytochrome c-like domain"/>
    <property type="match status" value="2"/>
</dbReference>
<dbReference type="EC" id="1.11.1.5" evidence="11"/>
<keyword evidence="2 8" id="KW-0349">Heme</keyword>
<evidence type="ECO:0000256" key="2">
    <source>
        <dbReference type="ARBA" id="ARBA00022617"/>
    </source>
</evidence>
<dbReference type="SUPFAM" id="SSF46626">
    <property type="entry name" value="Cytochrome c"/>
    <property type="match status" value="2"/>
</dbReference>
<evidence type="ECO:0000256" key="9">
    <source>
        <dbReference type="PIRSR" id="PIRSR000294-2"/>
    </source>
</evidence>
<dbReference type="AlphaFoldDB" id="A0A518JRI9"/>
<dbReference type="InterPro" id="IPR051395">
    <property type="entry name" value="Cytochrome_c_Peroxidase/MauG"/>
</dbReference>
<dbReference type="Pfam" id="PF03150">
    <property type="entry name" value="CCP_MauG"/>
    <property type="match status" value="1"/>
</dbReference>
<comment type="subcellular location">
    <subcellularLocation>
        <location evidence="1">Periplasm</location>
    </subcellularLocation>
</comment>
<gene>
    <name evidence="11" type="primary">ccp_1</name>
    <name evidence="11" type="ORF">Poly24_18540</name>
</gene>
<dbReference type="GO" id="GO:0020037">
    <property type="term" value="F:heme binding"/>
    <property type="evidence" value="ECO:0007669"/>
    <property type="project" value="InterPro"/>
</dbReference>
<evidence type="ECO:0000313" key="12">
    <source>
        <dbReference type="Proteomes" id="UP000315082"/>
    </source>
</evidence>
<keyword evidence="5" id="KW-0574">Periplasm</keyword>
<name>A0A518JRI9_9BACT</name>
<keyword evidence="6 11" id="KW-0560">Oxidoreductase</keyword>
<feature type="binding site" description="axial binding residue" evidence="9">
    <location>
        <position position="247"/>
    </location>
    <ligand>
        <name>heme c</name>
        <dbReference type="ChEBI" id="CHEBI:61717"/>
        <label>2</label>
    </ligand>
    <ligandPart>
        <name>Fe</name>
        <dbReference type="ChEBI" id="CHEBI:18248"/>
    </ligandPart>
</feature>
<dbReference type="EMBL" id="CP036348">
    <property type="protein sequence ID" value="QDV68146.1"/>
    <property type="molecule type" value="Genomic_DNA"/>
</dbReference>
<comment type="cofactor">
    <cofactor evidence="8">
        <name>heme</name>
        <dbReference type="ChEBI" id="CHEBI:30413"/>
    </cofactor>
    <text evidence="8">Binds 2 heme groups.</text>
</comment>
<keyword evidence="11" id="KW-0575">Peroxidase</keyword>
<evidence type="ECO:0000256" key="8">
    <source>
        <dbReference type="PIRSR" id="PIRSR000294-1"/>
    </source>
</evidence>
<dbReference type="InterPro" id="IPR026259">
    <property type="entry name" value="MauG/Cytc_peroxidase"/>
</dbReference>
<protein>
    <submittedName>
        <fullName evidence="11">Cytochrome c551 peroxidase</fullName>
        <ecNumber evidence="11">1.11.1.5</ecNumber>
    </submittedName>
</protein>
<feature type="binding site" description="covalent" evidence="8">
    <location>
        <position position="246"/>
    </location>
    <ligand>
        <name>heme c</name>
        <dbReference type="ChEBI" id="CHEBI:61717"/>
        <label>2</label>
    </ligand>
</feature>
<feature type="domain" description="Cytochrome c" evidence="10">
    <location>
        <begin position="78"/>
        <end position="209"/>
    </location>
</feature>
<dbReference type="PANTHER" id="PTHR30600:SF7">
    <property type="entry name" value="CYTOCHROME C PEROXIDASE-RELATED"/>
    <property type="match status" value="1"/>
</dbReference>
<evidence type="ECO:0000256" key="3">
    <source>
        <dbReference type="ARBA" id="ARBA00022723"/>
    </source>
</evidence>
<dbReference type="GO" id="GO:0042597">
    <property type="term" value="C:periplasmic space"/>
    <property type="evidence" value="ECO:0007669"/>
    <property type="project" value="UniProtKB-SubCell"/>
</dbReference>
<sequence>MDASVRAHFATPGVRGHGDLPIAYCSRWIVVLCTLGGCNSQETARLMNTVPLPVRAVMSSISTEPITPLLENRNLPAGKVELGRRLFHDKRLSADNSISCASCHDFAQGGSDGLETAIGYKNQRGPLNTPTVFNCSLSLAQFWDGRVASLEQQVSGPVHNPIEMATNWPDVITKLKRDKAFQRAFVKKYPRGFTEATIVDAIATFEKSLLTLHSPFDRYLLGDPSAISDDAADGYQLFKNLGCISCHQGSAVGGNMFQKFGVMEDYFCGEEANALTNKGRFNVTKRKSDLHRFKVPTLRNIALTAPYFHHGKTKTLREAIAIMAEHQLGTDLDETEIALIEAFLISLTGQIKKEWE</sequence>
<reference evidence="11 12" key="1">
    <citation type="submission" date="2019-02" db="EMBL/GenBank/DDBJ databases">
        <title>Deep-cultivation of Planctomycetes and their phenomic and genomic characterization uncovers novel biology.</title>
        <authorList>
            <person name="Wiegand S."/>
            <person name="Jogler M."/>
            <person name="Boedeker C."/>
            <person name="Pinto D."/>
            <person name="Vollmers J."/>
            <person name="Rivas-Marin E."/>
            <person name="Kohn T."/>
            <person name="Peeters S.H."/>
            <person name="Heuer A."/>
            <person name="Rast P."/>
            <person name="Oberbeckmann S."/>
            <person name="Bunk B."/>
            <person name="Jeske O."/>
            <person name="Meyerdierks A."/>
            <person name="Storesund J.E."/>
            <person name="Kallscheuer N."/>
            <person name="Luecker S."/>
            <person name="Lage O.M."/>
            <person name="Pohl T."/>
            <person name="Merkel B.J."/>
            <person name="Hornburger P."/>
            <person name="Mueller R.-W."/>
            <person name="Bruemmer F."/>
            <person name="Labrenz M."/>
            <person name="Spormann A.M."/>
            <person name="Op den Camp H."/>
            <person name="Overmann J."/>
            <person name="Amann R."/>
            <person name="Jetten M.S.M."/>
            <person name="Mascher T."/>
            <person name="Medema M.H."/>
            <person name="Devos D.P."/>
            <person name="Kaster A.-K."/>
            <person name="Ovreas L."/>
            <person name="Rohde M."/>
            <person name="Galperin M.Y."/>
            <person name="Jogler C."/>
        </authorList>
    </citation>
    <scope>NUCLEOTIDE SEQUENCE [LARGE SCALE GENOMIC DNA]</scope>
    <source>
        <strain evidence="11 12">Poly24</strain>
    </source>
</reference>
<dbReference type="InterPro" id="IPR036909">
    <property type="entry name" value="Cyt_c-like_dom_sf"/>
</dbReference>
<keyword evidence="3 9" id="KW-0479">Metal-binding</keyword>
<dbReference type="GO" id="GO:0046872">
    <property type="term" value="F:metal ion binding"/>
    <property type="evidence" value="ECO:0007669"/>
    <property type="project" value="UniProtKB-KW"/>
</dbReference>
<accession>A0A518JRI9</accession>
<proteinExistence type="predicted"/>
<feature type="binding site" description="axial binding residue" evidence="9">
    <location>
        <position position="323"/>
    </location>
    <ligand>
        <name>heme c</name>
        <dbReference type="ChEBI" id="CHEBI:61717"/>
        <label>2</label>
    </ligand>
    <ligandPart>
        <name>Fe</name>
        <dbReference type="ChEBI" id="CHEBI:18248"/>
    </ligandPart>
</feature>
<evidence type="ECO:0000259" key="10">
    <source>
        <dbReference type="PROSITE" id="PS51007"/>
    </source>
</evidence>
<feature type="binding site" description="covalent" evidence="8">
    <location>
        <position position="100"/>
    </location>
    <ligand>
        <name>heme c</name>
        <dbReference type="ChEBI" id="CHEBI:61717"/>
        <label>1</label>
    </ligand>
</feature>
<dbReference type="Proteomes" id="UP000315082">
    <property type="component" value="Chromosome"/>
</dbReference>
<evidence type="ECO:0000313" key="11">
    <source>
        <dbReference type="EMBL" id="QDV68146.1"/>
    </source>
</evidence>
<evidence type="ECO:0000256" key="6">
    <source>
        <dbReference type="ARBA" id="ARBA00023002"/>
    </source>
</evidence>
<feature type="binding site" description="axial binding residue" evidence="9">
    <location>
        <position position="104"/>
    </location>
    <ligand>
        <name>heme c</name>
        <dbReference type="ChEBI" id="CHEBI:61717"/>
        <label>1</label>
    </ligand>
    <ligandPart>
        <name>Fe</name>
        <dbReference type="ChEBI" id="CHEBI:18248"/>
    </ligandPart>
</feature>
<feature type="binding site" description="covalent" evidence="8">
    <location>
        <position position="103"/>
    </location>
    <ligand>
        <name>heme c</name>
        <dbReference type="ChEBI" id="CHEBI:61717"/>
        <label>1</label>
    </ligand>
</feature>
<feature type="domain" description="Cytochrome c" evidence="10">
    <location>
        <begin position="229"/>
        <end position="348"/>
    </location>
</feature>
<dbReference type="KEGG" id="rcf:Poly24_18540"/>
<keyword evidence="4" id="KW-0732">Signal</keyword>
<dbReference type="InterPro" id="IPR009056">
    <property type="entry name" value="Cyt_c-like_dom"/>
</dbReference>
<dbReference type="PROSITE" id="PS51007">
    <property type="entry name" value="CYTC"/>
    <property type="match status" value="2"/>
</dbReference>
<dbReference type="GO" id="GO:0004130">
    <property type="term" value="F:cytochrome-c peroxidase activity"/>
    <property type="evidence" value="ECO:0007669"/>
    <property type="project" value="UniProtKB-EC"/>
</dbReference>
<evidence type="ECO:0000256" key="5">
    <source>
        <dbReference type="ARBA" id="ARBA00022764"/>
    </source>
</evidence>
<dbReference type="InterPro" id="IPR004852">
    <property type="entry name" value="Di-haem_cyt_c_peroxidsae"/>
</dbReference>
<evidence type="ECO:0000256" key="7">
    <source>
        <dbReference type="ARBA" id="ARBA00023004"/>
    </source>
</evidence>
<dbReference type="PANTHER" id="PTHR30600">
    <property type="entry name" value="CYTOCHROME C PEROXIDASE-RELATED"/>
    <property type="match status" value="1"/>
</dbReference>
<feature type="binding site" description="covalent" evidence="8">
    <location>
        <position position="243"/>
    </location>
    <ligand>
        <name>heme c</name>
        <dbReference type="ChEBI" id="CHEBI:61717"/>
        <label>2</label>
    </ligand>
</feature>
<dbReference type="GO" id="GO:0009055">
    <property type="term" value="F:electron transfer activity"/>
    <property type="evidence" value="ECO:0007669"/>
    <property type="project" value="InterPro"/>
</dbReference>
<organism evidence="11 12">
    <name type="scientific">Rosistilla carotiformis</name>
    <dbReference type="NCBI Taxonomy" id="2528017"/>
    <lineage>
        <taxon>Bacteria</taxon>
        <taxon>Pseudomonadati</taxon>
        <taxon>Planctomycetota</taxon>
        <taxon>Planctomycetia</taxon>
        <taxon>Pirellulales</taxon>
        <taxon>Pirellulaceae</taxon>
        <taxon>Rosistilla</taxon>
    </lineage>
</organism>
<dbReference type="PIRSF" id="PIRSF000294">
    <property type="entry name" value="Cytochrome-c_peroxidase"/>
    <property type="match status" value="1"/>
</dbReference>
<comment type="PTM">
    <text evidence="8">Binds 2 heme groups per subunit.</text>
</comment>